<comment type="caution">
    <text evidence="7">The sequence shown here is derived from an EMBL/GenBank/DDBJ whole genome shotgun (WGS) entry which is preliminary data.</text>
</comment>
<dbReference type="RefSeq" id="WP_380664076.1">
    <property type="nucleotide sequence ID" value="NZ_JBHTCJ010000001.1"/>
</dbReference>
<keyword evidence="2" id="KW-0489">Methyltransferase</keyword>
<dbReference type="InterPro" id="IPR004556">
    <property type="entry name" value="HemK-like"/>
</dbReference>
<evidence type="ECO:0000256" key="4">
    <source>
        <dbReference type="ARBA" id="ARBA00022691"/>
    </source>
</evidence>
<feature type="domain" description="Methyltransferase small" evidence="6">
    <location>
        <begin position="74"/>
        <end position="162"/>
    </location>
</feature>
<keyword evidence="4" id="KW-0949">S-adenosyl-L-methionine</keyword>
<protein>
    <recommendedName>
        <fullName evidence="1">peptide chain release factor N(5)-glutamine methyltransferase</fullName>
        <ecNumber evidence="1">2.1.1.297</ecNumber>
    </recommendedName>
</protein>
<evidence type="ECO:0000256" key="1">
    <source>
        <dbReference type="ARBA" id="ARBA00012771"/>
    </source>
</evidence>
<dbReference type="SUPFAM" id="SSF53335">
    <property type="entry name" value="S-adenosyl-L-methionine-dependent methyltransferases"/>
    <property type="match status" value="1"/>
</dbReference>
<dbReference type="InterPro" id="IPR007848">
    <property type="entry name" value="Small_mtfrase_dom"/>
</dbReference>
<keyword evidence="8" id="KW-1185">Reference proteome</keyword>
<evidence type="ECO:0000256" key="2">
    <source>
        <dbReference type="ARBA" id="ARBA00022603"/>
    </source>
</evidence>
<dbReference type="InterPro" id="IPR029063">
    <property type="entry name" value="SAM-dependent_MTases_sf"/>
</dbReference>
<dbReference type="Gene3D" id="3.40.50.150">
    <property type="entry name" value="Vaccinia Virus protein VP39"/>
    <property type="match status" value="1"/>
</dbReference>
<keyword evidence="3" id="KW-0808">Transferase</keyword>
<evidence type="ECO:0000313" key="8">
    <source>
        <dbReference type="Proteomes" id="UP001596504"/>
    </source>
</evidence>
<dbReference type="InterPro" id="IPR050320">
    <property type="entry name" value="N5-glutamine_MTase"/>
</dbReference>
<dbReference type="PANTHER" id="PTHR18895">
    <property type="entry name" value="HEMK METHYLTRANSFERASE"/>
    <property type="match status" value="1"/>
</dbReference>
<evidence type="ECO:0000256" key="3">
    <source>
        <dbReference type="ARBA" id="ARBA00022679"/>
    </source>
</evidence>
<dbReference type="InterPro" id="IPR022446">
    <property type="entry name" value="MeTrfrase_put"/>
</dbReference>
<reference evidence="8" key="1">
    <citation type="journal article" date="2019" name="Int. J. Syst. Evol. Microbiol.">
        <title>The Global Catalogue of Microorganisms (GCM) 10K type strain sequencing project: providing services to taxonomists for standard genome sequencing and annotation.</title>
        <authorList>
            <consortium name="The Broad Institute Genomics Platform"/>
            <consortium name="The Broad Institute Genome Sequencing Center for Infectious Disease"/>
            <person name="Wu L."/>
            <person name="Ma J."/>
        </authorList>
    </citation>
    <scope>NUCLEOTIDE SEQUENCE [LARGE SCALE GENOMIC DNA]</scope>
    <source>
        <strain evidence="8">WLHS5</strain>
    </source>
</reference>
<proteinExistence type="predicted"/>
<accession>A0ABW2LG98</accession>
<sequence length="253" mass="26578">MDEVVARLRRAGCVFAEDEAELLRAEAGADADRLARLIDQRVRGNPLEHVLGWVRFCGLRIHLVAGVFVPRRRTELLARQACERLGDGAVAVDVCCGSGAVAAAVQHAVPGAQVWACDVDDRAVACARRNLGAERVRGGDLFDGLPGQLRGRVRVITANAPYVPSAAVGTMPPEAREYEPRTALDGGGDGLGVQRRVIAEAVGWLTPGGSVLIETGADQAARTAELLDGAGLLARIESCAELDATVAVGTRTT</sequence>
<dbReference type="EC" id="2.1.1.297" evidence="1"/>
<dbReference type="CDD" id="cd02440">
    <property type="entry name" value="AdoMet_MTases"/>
    <property type="match status" value="1"/>
</dbReference>
<dbReference type="Pfam" id="PF05175">
    <property type="entry name" value="MTS"/>
    <property type="match status" value="1"/>
</dbReference>
<dbReference type="NCBIfam" id="TIGR03704">
    <property type="entry name" value="PrmC_rel_meth"/>
    <property type="match status" value="1"/>
</dbReference>
<evidence type="ECO:0000256" key="5">
    <source>
        <dbReference type="ARBA" id="ARBA00048391"/>
    </source>
</evidence>
<dbReference type="EMBL" id="JBHTCJ010000001">
    <property type="protein sequence ID" value="MFC7340348.1"/>
    <property type="molecule type" value="Genomic_DNA"/>
</dbReference>
<dbReference type="PANTHER" id="PTHR18895:SF74">
    <property type="entry name" value="MTRF1L RELEASE FACTOR GLUTAMINE METHYLTRANSFERASE"/>
    <property type="match status" value="1"/>
</dbReference>
<organism evidence="7 8">
    <name type="scientific">Saccharopolyspora griseoalba</name>
    <dbReference type="NCBI Taxonomy" id="1431848"/>
    <lineage>
        <taxon>Bacteria</taxon>
        <taxon>Bacillati</taxon>
        <taxon>Actinomycetota</taxon>
        <taxon>Actinomycetes</taxon>
        <taxon>Pseudonocardiales</taxon>
        <taxon>Pseudonocardiaceae</taxon>
        <taxon>Saccharopolyspora</taxon>
    </lineage>
</organism>
<comment type="catalytic activity">
    <reaction evidence="5">
        <text>L-glutaminyl-[peptide chain release factor] + S-adenosyl-L-methionine = N(5)-methyl-L-glutaminyl-[peptide chain release factor] + S-adenosyl-L-homocysteine + H(+)</text>
        <dbReference type="Rhea" id="RHEA:42896"/>
        <dbReference type="Rhea" id="RHEA-COMP:10271"/>
        <dbReference type="Rhea" id="RHEA-COMP:10272"/>
        <dbReference type="ChEBI" id="CHEBI:15378"/>
        <dbReference type="ChEBI" id="CHEBI:30011"/>
        <dbReference type="ChEBI" id="CHEBI:57856"/>
        <dbReference type="ChEBI" id="CHEBI:59789"/>
        <dbReference type="ChEBI" id="CHEBI:61891"/>
        <dbReference type="EC" id="2.1.1.297"/>
    </reaction>
</comment>
<evidence type="ECO:0000313" key="7">
    <source>
        <dbReference type="EMBL" id="MFC7340348.1"/>
    </source>
</evidence>
<name>A0ABW2LG98_9PSEU</name>
<dbReference type="NCBIfam" id="TIGR00536">
    <property type="entry name" value="hemK_fam"/>
    <property type="match status" value="1"/>
</dbReference>
<evidence type="ECO:0000259" key="6">
    <source>
        <dbReference type="Pfam" id="PF05175"/>
    </source>
</evidence>
<gene>
    <name evidence="7" type="ORF">ACFQRI_02910</name>
</gene>
<dbReference type="Proteomes" id="UP001596504">
    <property type="component" value="Unassembled WGS sequence"/>
</dbReference>